<gene>
    <name evidence="2" type="ORF">SAMN05421766_103684</name>
</gene>
<evidence type="ECO:0000313" key="2">
    <source>
        <dbReference type="EMBL" id="SIS73235.1"/>
    </source>
</evidence>
<proteinExistence type="predicted"/>
<organism evidence="2 3">
    <name type="scientific">Zobellia uliginosa</name>
    <dbReference type="NCBI Taxonomy" id="143224"/>
    <lineage>
        <taxon>Bacteria</taxon>
        <taxon>Pseudomonadati</taxon>
        <taxon>Bacteroidota</taxon>
        <taxon>Flavobacteriia</taxon>
        <taxon>Flavobacteriales</taxon>
        <taxon>Flavobacteriaceae</taxon>
        <taxon>Zobellia</taxon>
    </lineage>
</organism>
<keyword evidence="1" id="KW-0812">Transmembrane</keyword>
<reference evidence="2 3" key="1">
    <citation type="submission" date="2017-01" db="EMBL/GenBank/DDBJ databases">
        <authorList>
            <person name="Varghese N."/>
            <person name="Submissions S."/>
        </authorList>
    </citation>
    <scope>NUCLEOTIDE SEQUENCE [LARGE SCALE GENOMIC DNA]</scope>
    <source>
        <strain evidence="2 3">DSM 2061</strain>
    </source>
</reference>
<dbReference type="EMBL" id="FTOB01000003">
    <property type="protein sequence ID" value="SIS73235.1"/>
    <property type="molecule type" value="Genomic_DNA"/>
</dbReference>
<sequence>MVAIIVIGGILLMFFIATGYILLPIVPLFILLIFLYYWHRKNDVLTFDTHHLEFKFTPLQSKRFVKYKTIIDLKYNSKKKVVLLITEKKKVKLPVGGIEDQDAEEIISFLKKQVQQNNIAV</sequence>
<protein>
    <recommendedName>
        <fullName evidence="4">PH domain-containing protein</fullName>
    </recommendedName>
</protein>
<feature type="transmembrane region" description="Helical" evidence="1">
    <location>
        <begin position="6"/>
        <end position="38"/>
    </location>
</feature>
<dbReference type="Proteomes" id="UP000185728">
    <property type="component" value="Unassembled WGS sequence"/>
</dbReference>
<evidence type="ECO:0000256" key="1">
    <source>
        <dbReference type="SAM" id="Phobius"/>
    </source>
</evidence>
<name>A0ABY1KT09_9FLAO</name>
<accession>A0ABY1KT09</accession>
<evidence type="ECO:0000313" key="3">
    <source>
        <dbReference type="Proteomes" id="UP000185728"/>
    </source>
</evidence>
<keyword evidence="3" id="KW-1185">Reference proteome</keyword>
<keyword evidence="1" id="KW-0472">Membrane</keyword>
<keyword evidence="1" id="KW-1133">Transmembrane helix</keyword>
<comment type="caution">
    <text evidence="2">The sequence shown here is derived from an EMBL/GenBank/DDBJ whole genome shotgun (WGS) entry which is preliminary data.</text>
</comment>
<evidence type="ECO:0008006" key="4">
    <source>
        <dbReference type="Google" id="ProtNLM"/>
    </source>
</evidence>